<keyword evidence="3 7" id="KW-0805">Transcription regulation</keyword>
<evidence type="ECO:0000256" key="8">
    <source>
        <dbReference type="SAM" id="Coils"/>
    </source>
</evidence>
<feature type="non-terminal residue" evidence="10">
    <location>
        <position position="1"/>
    </location>
</feature>
<evidence type="ECO:0000256" key="3">
    <source>
        <dbReference type="ARBA" id="ARBA00023015"/>
    </source>
</evidence>
<comment type="subcellular location">
    <subcellularLocation>
        <location evidence="1 7">Nucleus</location>
    </subcellularLocation>
</comment>
<dbReference type="GO" id="GO:0003712">
    <property type="term" value="F:transcription coregulator activity"/>
    <property type="evidence" value="ECO:0007669"/>
    <property type="project" value="InterPro"/>
</dbReference>
<evidence type="ECO:0000313" key="10">
    <source>
        <dbReference type="EMBL" id="KAF2717660.1"/>
    </source>
</evidence>
<evidence type="ECO:0000256" key="7">
    <source>
        <dbReference type="RuleBase" id="RU364145"/>
    </source>
</evidence>
<keyword evidence="6 7" id="KW-0539">Nucleus</keyword>
<feature type="region of interest" description="Disordered" evidence="9">
    <location>
        <begin position="20"/>
        <end position="40"/>
    </location>
</feature>
<gene>
    <name evidence="7" type="primary">MED9</name>
    <name evidence="10" type="ORF">K431DRAFT_198834</name>
</gene>
<proteinExistence type="inferred from homology"/>
<evidence type="ECO:0000256" key="1">
    <source>
        <dbReference type="ARBA" id="ARBA00004123"/>
    </source>
</evidence>
<accession>A0A9P4UM62</accession>
<evidence type="ECO:0000256" key="9">
    <source>
        <dbReference type="SAM" id="MobiDB-lite"/>
    </source>
</evidence>
<evidence type="ECO:0000256" key="5">
    <source>
        <dbReference type="ARBA" id="ARBA00023163"/>
    </source>
</evidence>
<keyword evidence="11" id="KW-1185">Reference proteome</keyword>
<evidence type="ECO:0000313" key="11">
    <source>
        <dbReference type="Proteomes" id="UP000799441"/>
    </source>
</evidence>
<feature type="compositionally biased region" description="Polar residues" evidence="9">
    <location>
        <begin position="23"/>
        <end position="36"/>
    </location>
</feature>
<keyword evidence="5 7" id="KW-0804">Transcription</keyword>
<keyword evidence="8" id="KW-0175">Coiled coil</keyword>
<keyword evidence="4 7" id="KW-0010">Activator</keyword>
<reference evidence="10" key="1">
    <citation type="journal article" date="2020" name="Stud. Mycol.">
        <title>101 Dothideomycetes genomes: a test case for predicting lifestyles and emergence of pathogens.</title>
        <authorList>
            <person name="Haridas S."/>
            <person name="Albert R."/>
            <person name="Binder M."/>
            <person name="Bloem J."/>
            <person name="Labutti K."/>
            <person name="Salamov A."/>
            <person name="Andreopoulos B."/>
            <person name="Baker S."/>
            <person name="Barry K."/>
            <person name="Bills G."/>
            <person name="Bluhm B."/>
            <person name="Cannon C."/>
            <person name="Castanera R."/>
            <person name="Culley D."/>
            <person name="Daum C."/>
            <person name="Ezra D."/>
            <person name="Gonzalez J."/>
            <person name="Henrissat B."/>
            <person name="Kuo A."/>
            <person name="Liang C."/>
            <person name="Lipzen A."/>
            <person name="Lutzoni F."/>
            <person name="Magnuson J."/>
            <person name="Mondo S."/>
            <person name="Nolan M."/>
            <person name="Ohm R."/>
            <person name="Pangilinan J."/>
            <person name="Park H.-J."/>
            <person name="Ramirez L."/>
            <person name="Alfaro M."/>
            <person name="Sun H."/>
            <person name="Tritt A."/>
            <person name="Yoshinaga Y."/>
            <person name="Zwiers L.-H."/>
            <person name="Turgeon B."/>
            <person name="Goodwin S."/>
            <person name="Spatafora J."/>
            <person name="Crous P."/>
            <person name="Grigoriev I."/>
        </authorList>
    </citation>
    <scope>NUCLEOTIDE SEQUENCE</scope>
    <source>
        <strain evidence="10">CBS 116435</strain>
    </source>
</reference>
<name>A0A9P4UM62_9PEZI</name>
<evidence type="ECO:0000256" key="6">
    <source>
        <dbReference type="ARBA" id="ARBA00023242"/>
    </source>
</evidence>
<comment type="function">
    <text evidence="7">Component of the Mediator complex, a coactivator involved in the regulated transcription of nearly all RNA polymerase II-dependent genes. Mediator functions as a bridge to convey information from gene-specific regulatory proteins to the basal RNA polymerase II transcription machinery. Mediator is recruited to promoters by direct interactions with regulatory proteins and serves as a scaffold for the assembly of a functional preinitiation complex with RNA polymerase II and the general transcription factors.</text>
</comment>
<feature type="non-terminal residue" evidence="10">
    <location>
        <position position="103"/>
    </location>
</feature>
<dbReference type="AlphaFoldDB" id="A0A9P4UM62"/>
<dbReference type="GO" id="GO:0016592">
    <property type="term" value="C:mediator complex"/>
    <property type="evidence" value="ECO:0007669"/>
    <property type="project" value="InterPro"/>
</dbReference>
<protein>
    <recommendedName>
        <fullName evidence="7">Mediator of RNA polymerase II transcription subunit 9</fullName>
    </recommendedName>
    <alternativeName>
        <fullName evidence="7">Mediator complex subunit 9</fullName>
    </alternativeName>
</protein>
<dbReference type="GO" id="GO:0006357">
    <property type="term" value="P:regulation of transcription by RNA polymerase II"/>
    <property type="evidence" value="ECO:0007669"/>
    <property type="project" value="InterPro"/>
</dbReference>
<evidence type="ECO:0000256" key="4">
    <source>
        <dbReference type="ARBA" id="ARBA00023159"/>
    </source>
</evidence>
<dbReference type="InterPro" id="IPR011425">
    <property type="entry name" value="Med9"/>
</dbReference>
<feature type="coiled-coil region" evidence="8">
    <location>
        <begin position="75"/>
        <end position="102"/>
    </location>
</feature>
<comment type="subunit">
    <text evidence="7">Component of the Mediator complex.</text>
</comment>
<sequence>LPSPQIFDVLPPLHELLARIDHSSSGPSDSTNTNPPAETGVAYVDQQPLDPKDLPNEILPIKGRIRRALKKLEELPDMDRTVEEQREEIEDLEARIQAQREML</sequence>
<dbReference type="OrthoDB" id="5414694at2759"/>
<comment type="caution">
    <text evidence="10">The sequence shown here is derived from an EMBL/GenBank/DDBJ whole genome shotgun (WGS) entry which is preliminary data.</text>
</comment>
<dbReference type="Pfam" id="PF07544">
    <property type="entry name" value="Med9"/>
    <property type="match status" value="1"/>
</dbReference>
<dbReference type="EMBL" id="MU003839">
    <property type="protein sequence ID" value="KAF2717660.1"/>
    <property type="molecule type" value="Genomic_DNA"/>
</dbReference>
<comment type="similarity">
    <text evidence="2 7">Belongs to the Mediator complex subunit 9 family.</text>
</comment>
<organism evidence="10 11">
    <name type="scientific">Polychaeton citri CBS 116435</name>
    <dbReference type="NCBI Taxonomy" id="1314669"/>
    <lineage>
        <taxon>Eukaryota</taxon>
        <taxon>Fungi</taxon>
        <taxon>Dikarya</taxon>
        <taxon>Ascomycota</taxon>
        <taxon>Pezizomycotina</taxon>
        <taxon>Dothideomycetes</taxon>
        <taxon>Dothideomycetidae</taxon>
        <taxon>Capnodiales</taxon>
        <taxon>Capnodiaceae</taxon>
        <taxon>Polychaeton</taxon>
    </lineage>
</organism>
<evidence type="ECO:0000256" key="2">
    <source>
        <dbReference type="ARBA" id="ARBA00008089"/>
    </source>
</evidence>
<dbReference type="Proteomes" id="UP000799441">
    <property type="component" value="Unassembled WGS sequence"/>
</dbReference>